<dbReference type="InterPro" id="IPR032675">
    <property type="entry name" value="LRR_dom_sf"/>
</dbReference>
<dbReference type="Proteomes" id="UP001321861">
    <property type="component" value="Chromosome"/>
</dbReference>
<accession>A0AAU9D336</accession>
<keyword evidence="1" id="KW-0732">Signal</keyword>
<organism evidence="2 3">
    <name type="scientific">Xylocopilactobacillus apicola</name>
    <dbReference type="NCBI Taxonomy" id="2932184"/>
    <lineage>
        <taxon>Bacteria</taxon>
        <taxon>Bacillati</taxon>
        <taxon>Bacillota</taxon>
        <taxon>Bacilli</taxon>
        <taxon>Lactobacillales</taxon>
        <taxon>Lactobacillaceae</taxon>
        <taxon>Xylocopilactobacillus</taxon>
    </lineage>
</organism>
<dbReference type="Gene3D" id="3.80.10.10">
    <property type="entry name" value="Ribonuclease Inhibitor"/>
    <property type="match status" value="1"/>
</dbReference>
<reference evidence="2 3" key="1">
    <citation type="journal article" date="2023" name="Microbiol. Spectr.">
        <title>Symbiosis of Carpenter Bees with Uncharacterized Lactic Acid Bacteria Showing NAD Auxotrophy.</title>
        <authorList>
            <person name="Kawasaki S."/>
            <person name="Ozawa K."/>
            <person name="Mori T."/>
            <person name="Yamamoto A."/>
            <person name="Ito M."/>
            <person name="Ohkuma M."/>
            <person name="Sakamoto M."/>
            <person name="Matsutani M."/>
        </authorList>
    </citation>
    <scope>NUCLEOTIDE SEQUENCE [LARGE SCALE GENOMIC DNA]</scope>
    <source>
        <strain evidence="2 3">XA3</strain>
    </source>
</reference>
<dbReference type="InterPro" id="IPR050328">
    <property type="entry name" value="Dev_Immune_Receptor"/>
</dbReference>
<keyword evidence="3" id="KW-1185">Reference proteome</keyword>
<dbReference type="AlphaFoldDB" id="A0AAU9D336"/>
<gene>
    <name evidence="2" type="ORF">XA3_06200</name>
</gene>
<evidence type="ECO:0000313" key="3">
    <source>
        <dbReference type="Proteomes" id="UP001321861"/>
    </source>
</evidence>
<dbReference type="InterPro" id="IPR011889">
    <property type="entry name" value="Liste_lipo_26"/>
</dbReference>
<dbReference type="SUPFAM" id="SSF52047">
    <property type="entry name" value="RNI-like"/>
    <property type="match status" value="1"/>
</dbReference>
<evidence type="ECO:0000256" key="1">
    <source>
        <dbReference type="ARBA" id="ARBA00022729"/>
    </source>
</evidence>
<dbReference type="KEGG" id="xap:XA3_06200"/>
<dbReference type="NCBIfam" id="TIGR02167">
    <property type="entry name" value="Liste_lipo_26"/>
    <property type="match status" value="7"/>
</dbReference>
<dbReference type="Pfam" id="PF03382">
    <property type="entry name" value="DUF285"/>
    <property type="match status" value="2"/>
</dbReference>
<dbReference type="PANTHER" id="PTHR24373">
    <property type="entry name" value="SLIT RELATED LEUCINE-RICH REPEAT NEURONAL PROTEIN"/>
    <property type="match status" value="1"/>
</dbReference>
<dbReference type="PANTHER" id="PTHR24373:SF275">
    <property type="entry name" value="TIR DOMAIN-CONTAINING PROTEIN"/>
    <property type="match status" value="1"/>
</dbReference>
<evidence type="ECO:0008006" key="4">
    <source>
        <dbReference type="Google" id="ProtNLM"/>
    </source>
</evidence>
<proteinExistence type="predicted"/>
<dbReference type="InterPro" id="IPR005046">
    <property type="entry name" value="DUF285"/>
</dbReference>
<name>A0AAU9D336_9LACO</name>
<sequence>MTGSGSWNNTEKRNEIDLQWNAPANLSGGYHVERDLSASFTSAGEVGTNYGKRFKILNVAPRNAAVGKWFEGWMKMQNSAGTGPVDQGLFDITTVWLKDFNDNPGMLKNPDGTYKYDSIFFGASDWNSDNYDIRNQDLTDASSQATRAFGDTGRAVTFGHDTVEGAADNITPGSDMHVGPPFHPYFNRFASLLGLSVSPSYTEVGSDRLKIAVPGSLTQQPYFLDPTKIYNVSPSHTCCSYYVYNSGATRWIKYDEATLPTNYWRPGDSFVTYLRDGAGNVIADDNWYLVSKNNYAQIQTGHTTGQCTPQEAEIIFNMIYYTSSLNTSTTGKDINAKDTTAPEVPKMTGVSCAENDVNLTLSFDASDLATDYYYRARADTSAGDAYSDIIKIPSLSGIQGYVYSIDSNPTGTPNITRDPATNKVTNINLTPTTGTSAKLYLERTANYDKYLHIVSVDNANNVSSAKTIKLLDYFWWNVDSNNVLTIYPHELNASADLEPFPNPNNPYYRDWPWYPYQGQITKAVLKPGVTARNSLGGLFQWMPLMTTIEGLERLDTSEVTDMYRMFVDCKSLTNLNVTNFDTSSVTNMSSMFNGCRSLTDIDVTHFNTSNVYSMQGMFENCSSLTSLDITNFDTSKVEYMFGVFSGCSSLTSLDLTHFNTSSAKYMGSLFSGCTSLRSLDLTGFDTRKAENMYYMFDGCEQLTDVDVTSFDTSSVTNMIYMFKGCKSLTSLDLSSFDLTNVTNTSDGYGRINHGYHEMLKDTDKLWKLTLGPNTKFPDVTVDGLEVSVNLKDPTPGKPINDLAKPVPPNSQYFATDAQWREASTDDFLHEPDGEAKTADEIMSESATANRKRTYVWDQRGRVLLEAPTAIDFGTHRGSVRSHNYKSEDHKFKVTDNRNSRKNKKWRIEAAMTKPLTKGTKRITGNPLHHKNGSGVETNLTPVAVQLAEKVIPGVIYEDTWEEPWNMLFKTTANEIPEAGSYSGEVTYTLLDSTP</sequence>
<evidence type="ECO:0000313" key="2">
    <source>
        <dbReference type="EMBL" id="BDR58179.1"/>
    </source>
</evidence>
<protein>
    <recommendedName>
        <fullName evidence="4">BspA family leucine-rich repeat surface protein</fullName>
    </recommendedName>
</protein>
<dbReference type="EMBL" id="AP026802">
    <property type="protein sequence ID" value="BDR58179.1"/>
    <property type="molecule type" value="Genomic_DNA"/>
</dbReference>